<dbReference type="GO" id="GO:0016887">
    <property type="term" value="F:ATP hydrolysis activity"/>
    <property type="evidence" value="ECO:0007669"/>
    <property type="project" value="InterPro"/>
</dbReference>
<dbReference type="GO" id="GO:0022857">
    <property type="term" value="F:transmembrane transporter activity"/>
    <property type="evidence" value="ECO:0007669"/>
    <property type="project" value="UniProtKB-ARBA"/>
</dbReference>
<protein>
    <submittedName>
        <fullName evidence="6">Macrolide ABC transporter ATP-binding protein</fullName>
    </submittedName>
</protein>
<dbReference type="Proteomes" id="UP000176504">
    <property type="component" value="Unassembled WGS sequence"/>
</dbReference>
<evidence type="ECO:0000256" key="3">
    <source>
        <dbReference type="ARBA" id="ARBA00022741"/>
    </source>
</evidence>
<dbReference type="SUPFAM" id="SSF52540">
    <property type="entry name" value="P-loop containing nucleoside triphosphate hydrolases"/>
    <property type="match status" value="1"/>
</dbReference>
<sequence>MLEARNISKIYENGGVRTEALSDISFKVEKGEFIAIIGPSGSGKSTLMHILGALDLPTSGKYILNGRNVEATSDDVLAEIRNKEIGFIFQSFNLLPRMSALKNVLLPMAYAGVPKNQRLAKAKEVLKVVGLEDKMENAPNQLSGGQKQRVAIARALTMEPSILLADEPTGNLPSHQSDEIIDVFEGLNKKGHTIVIITHNESIAKKTKRIITLVDGKIVSDEPNI</sequence>
<dbReference type="GO" id="GO:0005524">
    <property type="term" value="F:ATP binding"/>
    <property type="evidence" value="ECO:0007669"/>
    <property type="project" value="UniProtKB-KW"/>
</dbReference>
<comment type="caution">
    <text evidence="6">The sequence shown here is derived from an EMBL/GenBank/DDBJ whole genome shotgun (WGS) entry which is preliminary data.</text>
</comment>
<dbReference type="Gene3D" id="3.40.50.300">
    <property type="entry name" value="P-loop containing nucleotide triphosphate hydrolases"/>
    <property type="match status" value="1"/>
</dbReference>
<dbReference type="PROSITE" id="PS50893">
    <property type="entry name" value="ABC_TRANSPORTER_2"/>
    <property type="match status" value="1"/>
</dbReference>
<dbReference type="InterPro" id="IPR017911">
    <property type="entry name" value="MacB-like_ATP-bd"/>
</dbReference>
<name>A0A1F4VDT7_UNCKA</name>
<dbReference type="Pfam" id="PF00005">
    <property type="entry name" value="ABC_tran"/>
    <property type="match status" value="1"/>
</dbReference>
<dbReference type="FunFam" id="3.40.50.300:FF:000032">
    <property type="entry name" value="Export ABC transporter ATP-binding protein"/>
    <property type="match status" value="1"/>
</dbReference>
<accession>A0A1F4VDT7</accession>
<dbReference type="InterPro" id="IPR027417">
    <property type="entry name" value="P-loop_NTPase"/>
</dbReference>
<dbReference type="AlphaFoldDB" id="A0A1F4VDT7"/>
<evidence type="ECO:0000313" key="7">
    <source>
        <dbReference type="Proteomes" id="UP000176504"/>
    </source>
</evidence>
<keyword evidence="2" id="KW-0813">Transport</keyword>
<dbReference type="InterPro" id="IPR003593">
    <property type="entry name" value="AAA+_ATPase"/>
</dbReference>
<reference evidence="6 7" key="1">
    <citation type="journal article" date="2016" name="Nat. Commun.">
        <title>Thousands of microbial genomes shed light on interconnected biogeochemical processes in an aquifer system.</title>
        <authorList>
            <person name="Anantharaman K."/>
            <person name="Brown C.T."/>
            <person name="Hug L.A."/>
            <person name="Sharon I."/>
            <person name="Castelle C.J."/>
            <person name="Probst A.J."/>
            <person name="Thomas B.C."/>
            <person name="Singh A."/>
            <person name="Wilkins M.J."/>
            <person name="Karaoz U."/>
            <person name="Brodie E.L."/>
            <person name="Williams K.H."/>
            <person name="Hubbard S.S."/>
            <person name="Banfield J.F."/>
        </authorList>
    </citation>
    <scope>NUCLEOTIDE SEQUENCE [LARGE SCALE GENOMIC DNA]</scope>
</reference>
<evidence type="ECO:0000313" key="6">
    <source>
        <dbReference type="EMBL" id="OGC55110.1"/>
    </source>
</evidence>
<dbReference type="EMBL" id="MEVI01000003">
    <property type="protein sequence ID" value="OGC55110.1"/>
    <property type="molecule type" value="Genomic_DNA"/>
</dbReference>
<comment type="similarity">
    <text evidence="1">Belongs to the ABC transporter superfamily.</text>
</comment>
<dbReference type="GO" id="GO:0098796">
    <property type="term" value="C:membrane protein complex"/>
    <property type="evidence" value="ECO:0007669"/>
    <property type="project" value="UniProtKB-ARBA"/>
</dbReference>
<feature type="domain" description="ABC transporter" evidence="5">
    <location>
        <begin position="2"/>
        <end position="225"/>
    </location>
</feature>
<gene>
    <name evidence="6" type="ORF">A3A78_03985</name>
</gene>
<keyword evidence="4 6" id="KW-0067">ATP-binding</keyword>
<evidence type="ECO:0000256" key="2">
    <source>
        <dbReference type="ARBA" id="ARBA00022448"/>
    </source>
</evidence>
<dbReference type="PROSITE" id="PS00211">
    <property type="entry name" value="ABC_TRANSPORTER_1"/>
    <property type="match status" value="1"/>
</dbReference>
<evidence type="ECO:0000256" key="1">
    <source>
        <dbReference type="ARBA" id="ARBA00005417"/>
    </source>
</evidence>
<dbReference type="InterPro" id="IPR017871">
    <property type="entry name" value="ABC_transporter-like_CS"/>
</dbReference>
<dbReference type="SMART" id="SM00382">
    <property type="entry name" value="AAA"/>
    <property type="match status" value="1"/>
</dbReference>
<evidence type="ECO:0000259" key="5">
    <source>
        <dbReference type="PROSITE" id="PS50893"/>
    </source>
</evidence>
<dbReference type="CDD" id="cd03255">
    <property type="entry name" value="ABC_MJ0796_LolCDE_FtsE"/>
    <property type="match status" value="1"/>
</dbReference>
<keyword evidence="3" id="KW-0547">Nucleotide-binding</keyword>
<dbReference type="InterPro" id="IPR003439">
    <property type="entry name" value="ABC_transporter-like_ATP-bd"/>
</dbReference>
<organism evidence="6 7">
    <name type="scientific">candidate division WWE3 bacterium RIFCSPLOWO2_01_FULL_41_18</name>
    <dbReference type="NCBI Taxonomy" id="1802625"/>
    <lineage>
        <taxon>Bacteria</taxon>
        <taxon>Katanobacteria</taxon>
    </lineage>
</organism>
<dbReference type="PANTHER" id="PTHR42798">
    <property type="entry name" value="LIPOPROTEIN-RELEASING SYSTEM ATP-BINDING PROTEIN LOLD"/>
    <property type="match status" value="1"/>
</dbReference>
<dbReference type="PANTHER" id="PTHR42798:SF6">
    <property type="entry name" value="CELL DIVISION ATP-BINDING PROTEIN FTSE"/>
    <property type="match status" value="1"/>
</dbReference>
<proteinExistence type="inferred from homology"/>
<evidence type="ECO:0000256" key="4">
    <source>
        <dbReference type="ARBA" id="ARBA00022840"/>
    </source>
</evidence>